<name>A0A5C3QVW5_9AGAR</name>
<dbReference type="InterPro" id="IPR011009">
    <property type="entry name" value="Kinase-like_dom_sf"/>
</dbReference>
<keyword evidence="11" id="KW-1185">Reference proteome</keyword>
<dbReference type="STRING" id="1884261.A0A5C3QVW5"/>
<dbReference type="EC" id="2.7.11.1" evidence="1"/>
<proteinExistence type="predicted"/>
<evidence type="ECO:0000313" key="11">
    <source>
        <dbReference type="Proteomes" id="UP000305067"/>
    </source>
</evidence>
<dbReference type="InterPro" id="IPR000719">
    <property type="entry name" value="Prot_kinase_dom"/>
</dbReference>
<evidence type="ECO:0000313" key="10">
    <source>
        <dbReference type="EMBL" id="TFL04661.1"/>
    </source>
</evidence>
<keyword evidence="2" id="KW-0723">Serine/threonine-protein kinase</keyword>
<evidence type="ECO:0000256" key="8">
    <source>
        <dbReference type="ARBA" id="ARBA00048679"/>
    </source>
</evidence>
<accession>A0A5C3QVW5</accession>
<keyword evidence="4" id="KW-0547">Nucleotide-binding</keyword>
<keyword evidence="6" id="KW-0067">ATP-binding</keyword>
<sequence length="439" mass="48627">MSSPTPTFVYKIAPHPLPSPVPSVLPLSPLDTNDGFIHLSNAARIPITARLFFNNVSAVYVYRVDSAKSTQGSGRLVWVEDEDLKGCVHLHDGKLGEDEIVGERKYERGDGESWEEAFAKAQKENGAWLVDAWLRSPFVGTSPRHPVPDLRGHAIYAGNIILHETLGKRAFGRVLRKAPVGTGSALGQAMERALHHNMGAHPSVSSLHFADAGEEFMYLVMKYCPGGSLSDFIGSNQVTIIGNDEMVKWVFGQILDADGAQAYLTDFGVSTSAPTERHAMGTPSYQSPECVFTSLLDTRYDHAPADVWALGIILCAMISNCRPWDFADDSEDFHFPQFRANPRSLMKFLPGISVPACKLLMKVFELDPQSRITLPELKARVQGKKTFFRASGDGDLSPRPRRGLIDVGMDKHRVAEMFATPEEPKWKLKLEGWFNRFGQ</sequence>
<dbReference type="SUPFAM" id="SSF56112">
    <property type="entry name" value="Protein kinase-like (PK-like)"/>
    <property type="match status" value="1"/>
</dbReference>
<dbReference type="AlphaFoldDB" id="A0A5C3QVW5"/>
<organism evidence="10 11">
    <name type="scientific">Pterulicium gracile</name>
    <dbReference type="NCBI Taxonomy" id="1884261"/>
    <lineage>
        <taxon>Eukaryota</taxon>
        <taxon>Fungi</taxon>
        <taxon>Dikarya</taxon>
        <taxon>Basidiomycota</taxon>
        <taxon>Agaricomycotina</taxon>
        <taxon>Agaricomycetes</taxon>
        <taxon>Agaricomycetidae</taxon>
        <taxon>Agaricales</taxon>
        <taxon>Pleurotineae</taxon>
        <taxon>Pterulaceae</taxon>
        <taxon>Pterulicium</taxon>
    </lineage>
</organism>
<dbReference type="PROSITE" id="PS50011">
    <property type="entry name" value="PROTEIN_KINASE_DOM"/>
    <property type="match status" value="1"/>
</dbReference>
<evidence type="ECO:0000259" key="9">
    <source>
        <dbReference type="PROSITE" id="PS50011"/>
    </source>
</evidence>
<protein>
    <recommendedName>
        <fullName evidence="1">non-specific serine/threonine protein kinase</fullName>
        <ecNumber evidence="1">2.7.11.1</ecNumber>
    </recommendedName>
</protein>
<dbReference type="GO" id="GO:0004674">
    <property type="term" value="F:protein serine/threonine kinase activity"/>
    <property type="evidence" value="ECO:0007669"/>
    <property type="project" value="UniProtKB-KW"/>
</dbReference>
<evidence type="ECO:0000256" key="1">
    <source>
        <dbReference type="ARBA" id="ARBA00012513"/>
    </source>
</evidence>
<dbReference type="Pfam" id="PF00069">
    <property type="entry name" value="Pkinase"/>
    <property type="match status" value="1"/>
</dbReference>
<dbReference type="OrthoDB" id="541276at2759"/>
<dbReference type="InterPro" id="IPR009297">
    <property type="entry name" value="DUF952"/>
</dbReference>
<evidence type="ECO:0000256" key="4">
    <source>
        <dbReference type="ARBA" id="ARBA00022741"/>
    </source>
</evidence>
<comment type="catalytic activity">
    <reaction evidence="8">
        <text>L-seryl-[protein] + ATP = O-phospho-L-seryl-[protein] + ADP + H(+)</text>
        <dbReference type="Rhea" id="RHEA:17989"/>
        <dbReference type="Rhea" id="RHEA-COMP:9863"/>
        <dbReference type="Rhea" id="RHEA-COMP:11604"/>
        <dbReference type="ChEBI" id="CHEBI:15378"/>
        <dbReference type="ChEBI" id="CHEBI:29999"/>
        <dbReference type="ChEBI" id="CHEBI:30616"/>
        <dbReference type="ChEBI" id="CHEBI:83421"/>
        <dbReference type="ChEBI" id="CHEBI:456216"/>
        <dbReference type="EC" id="2.7.11.1"/>
    </reaction>
</comment>
<evidence type="ECO:0000256" key="5">
    <source>
        <dbReference type="ARBA" id="ARBA00022777"/>
    </source>
</evidence>
<gene>
    <name evidence="10" type="ORF">BDV98DRAFT_602089</name>
</gene>
<dbReference type="PANTHER" id="PTHR24343:SF541">
    <property type="entry name" value="SERINE_THREONINE-PROTEIN KINASE SKS1-RELATED"/>
    <property type="match status" value="1"/>
</dbReference>
<dbReference type="Proteomes" id="UP000305067">
    <property type="component" value="Unassembled WGS sequence"/>
</dbReference>
<dbReference type="EMBL" id="ML178818">
    <property type="protein sequence ID" value="TFL04661.1"/>
    <property type="molecule type" value="Genomic_DNA"/>
</dbReference>
<dbReference type="Gene3D" id="1.10.510.10">
    <property type="entry name" value="Transferase(Phosphotransferase) domain 1"/>
    <property type="match status" value="2"/>
</dbReference>
<evidence type="ECO:0000256" key="2">
    <source>
        <dbReference type="ARBA" id="ARBA00022527"/>
    </source>
</evidence>
<dbReference type="SUPFAM" id="SSF56399">
    <property type="entry name" value="ADP-ribosylation"/>
    <property type="match status" value="1"/>
</dbReference>
<dbReference type="PANTHER" id="PTHR24343">
    <property type="entry name" value="SERINE/THREONINE KINASE"/>
    <property type="match status" value="1"/>
</dbReference>
<keyword evidence="5 10" id="KW-0418">Kinase</keyword>
<comment type="catalytic activity">
    <reaction evidence="7">
        <text>L-threonyl-[protein] + ATP = O-phospho-L-threonyl-[protein] + ADP + H(+)</text>
        <dbReference type="Rhea" id="RHEA:46608"/>
        <dbReference type="Rhea" id="RHEA-COMP:11060"/>
        <dbReference type="Rhea" id="RHEA-COMP:11605"/>
        <dbReference type="ChEBI" id="CHEBI:15378"/>
        <dbReference type="ChEBI" id="CHEBI:30013"/>
        <dbReference type="ChEBI" id="CHEBI:30616"/>
        <dbReference type="ChEBI" id="CHEBI:61977"/>
        <dbReference type="ChEBI" id="CHEBI:456216"/>
        <dbReference type="EC" id="2.7.11.1"/>
    </reaction>
</comment>
<dbReference type="Gene3D" id="3.20.170.20">
    <property type="entry name" value="Protein of unknown function DUF952"/>
    <property type="match status" value="1"/>
</dbReference>
<dbReference type="Pfam" id="PF06108">
    <property type="entry name" value="DUF952"/>
    <property type="match status" value="1"/>
</dbReference>
<keyword evidence="3" id="KW-0808">Transferase</keyword>
<evidence type="ECO:0000256" key="7">
    <source>
        <dbReference type="ARBA" id="ARBA00047899"/>
    </source>
</evidence>
<evidence type="ECO:0000256" key="6">
    <source>
        <dbReference type="ARBA" id="ARBA00022840"/>
    </source>
</evidence>
<dbReference type="GO" id="GO:0005524">
    <property type="term" value="F:ATP binding"/>
    <property type="evidence" value="ECO:0007669"/>
    <property type="project" value="UniProtKB-KW"/>
</dbReference>
<reference evidence="10 11" key="1">
    <citation type="journal article" date="2019" name="Nat. Ecol. Evol.">
        <title>Megaphylogeny resolves global patterns of mushroom evolution.</title>
        <authorList>
            <person name="Varga T."/>
            <person name="Krizsan K."/>
            <person name="Foldi C."/>
            <person name="Dima B."/>
            <person name="Sanchez-Garcia M."/>
            <person name="Sanchez-Ramirez S."/>
            <person name="Szollosi G.J."/>
            <person name="Szarkandi J.G."/>
            <person name="Papp V."/>
            <person name="Albert L."/>
            <person name="Andreopoulos W."/>
            <person name="Angelini C."/>
            <person name="Antonin V."/>
            <person name="Barry K.W."/>
            <person name="Bougher N.L."/>
            <person name="Buchanan P."/>
            <person name="Buyck B."/>
            <person name="Bense V."/>
            <person name="Catcheside P."/>
            <person name="Chovatia M."/>
            <person name="Cooper J."/>
            <person name="Damon W."/>
            <person name="Desjardin D."/>
            <person name="Finy P."/>
            <person name="Geml J."/>
            <person name="Haridas S."/>
            <person name="Hughes K."/>
            <person name="Justo A."/>
            <person name="Karasinski D."/>
            <person name="Kautmanova I."/>
            <person name="Kiss B."/>
            <person name="Kocsube S."/>
            <person name="Kotiranta H."/>
            <person name="LaButti K.M."/>
            <person name="Lechner B.E."/>
            <person name="Liimatainen K."/>
            <person name="Lipzen A."/>
            <person name="Lukacs Z."/>
            <person name="Mihaltcheva S."/>
            <person name="Morgado L.N."/>
            <person name="Niskanen T."/>
            <person name="Noordeloos M.E."/>
            <person name="Ohm R.A."/>
            <person name="Ortiz-Santana B."/>
            <person name="Ovrebo C."/>
            <person name="Racz N."/>
            <person name="Riley R."/>
            <person name="Savchenko A."/>
            <person name="Shiryaev A."/>
            <person name="Soop K."/>
            <person name="Spirin V."/>
            <person name="Szebenyi C."/>
            <person name="Tomsovsky M."/>
            <person name="Tulloss R.E."/>
            <person name="Uehling J."/>
            <person name="Grigoriev I.V."/>
            <person name="Vagvolgyi C."/>
            <person name="Papp T."/>
            <person name="Martin F.M."/>
            <person name="Miettinen O."/>
            <person name="Hibbett D.S."/>
            <person name="Nagy L.G."/>
        </authorList>
    </citation>
    <scope>NUCLEOTIDE SEQUENCE [LARGE SCALE GENOMIC DNA]</scope>
    <source>
        <strain evidence="10 11">CBS 309.79</strain>
    </source>
</reference>
<feature type="domain" description="Protein kinase" evidence="9">
    <location>
        <begin position="160"/>
        <end position="388"/>
    </location>
</feature>
<evidence type="ECO:0000256" key="3">
    <source>
        <dbReference type="ARBA" id="ARBA00022679"/>
    </source>
</evidence>